<evidence type="ECO:0000259" key="5">
    <source>
        <dbReference type="Pfam" id="PF02826"/>
    </source>
</evidence>
<keyword evidence="2 3" id="KW-0560">Oxidoreductase</keyword>
<dbReference type="RefSeq" id="WP_173812684.1">
    <property type="nucleotide sequence ID" value="NZ_FNHB01000011.1"/>
</dbReference>
<dbReference type="PANTHER" id="PTHR10996:SF283">
    <property type="entry name" value="GLYOXYLATE_HYDROXYPYRUVATE REDUCTASE B"/>
    <property type="match status" value="1"/>
</dbReference>
<dbReference type="EMBL" id="FNHB01000011">
    <property type="protein sequence ID" value="SDN06470.1"/>
    <property type="molecule type" value="Genomic_DNA"/>
</dbReference>
<dbReference type="GO" id="GO:0030267">
    <property type="term" value="F:glyoxylate reductase (NADPH) activity"/>
    <property type="evidence" value="ECO:0007669"/>
    <property type="project" value="TreeGrafter"/>
</dbReference>
<dbReference type="PANTHER" id="PTHR10996">
    <property type="entry name" value="2-HYDROXYACID DEHYDROGENASE-RELATED"/>
    <property type="match status" value="1"/>
</dbReference>
<dbReference type="Pfam" id="PF00389">
    <property type="entry name" value="2-Hacid_dh"/>
    <property type="match status" value="1"/>
</dbReference>
<dbReference type="STRING" id="146817.SAMN04488502_11149"/>
<feature type="domain" description="D-isomer specific 2-hydroxyacid dehydrogenase catalytic" evidence="4">
    <location>
        <begin position="18"/>
        <end position="306"/>
    </location>
</feature>
<dbReference type="Gene3D" id="3.40.50.720">
    <property type="entry name" value="NAD(P)-binding Rossmann-like Domain"/>
    <property type="match status" value="2"/>
</dbReference>
<evidence type="ECO:0000256" key="2">
    <source>
        <dbReference type="ARBA" id="ARBA00023002"/>
    </source>
</evidence>
<evidence type="ECO:0000256" key="3">
    <source>
        <dbReference type="RuleBase" id="RU003719"/>
    </source>
</evidence>
<evidence type="ECO:0000313" key="7">
    <source>
        <dbReference type="Proteomes" id="UP000214880"/>
    </source>
</evidence>
<dbReference type="InterPro" id="IPR036291">
    <property type="entry name" value="NAD(P)-bd_dom_sf"/>
</dbReference>
<accession>A0A1G9YBQ6</accession>
<dbReference type="SUPFAM" id="SSF52283">
    <property type="entry name" value="Formate/glycerate dehydrogenase catalytic domain-like"/>
    <property type="match status" value="1"/>
</dbReference>
<evidence type="ECO:0000259" key="4">
    <source>
        <dbReference type="Pfam" id="PF00389"/>
    </source>
</evidence>
<keyword evidence="7" id="KW-1185">Reference proteome</keyword>
<dbReference type="Proteomes" id="UP000214880">
    <property type="component" value="Unassembled WGS sequence"/>
</dbReference>
<organism evidence="6 7">
    <name type="scientific">Dendrosporobacter quercicolus</name>
    <dbReference type="NCBI Taxonomy" id="146817"/>
    <lineage>
        <taxon>Bacteria</taxon>
        <taxon>Bacillati</taxon>
        <taxon>Bacillota</taxon>
        <taxon>Negativicutes</taxon>
        <taxon>Selenomonadales</taxon>
        <taxon>Sporomusaceae</taxon>
        <taxon>Dendrosporobacter</taxon>
    </lineage>
</organism>
<sequence length="335" mass="35862">MHQVKAGTPKPMIYYTHQVPAEGPRLLRPYFKVIVNSSPQPPDLAQILAAARDAYGLCISVRDYIDEWLLAQMPKLRIIASFGRGSDNVDSEAAARKGIVVAQNDGAIMSEPVADLAWSLLLGLARKIVSGDQAVRSGLFSGWSPSPHYGLGVSGKSLGIIGMGQLGKAVASRAAGFKLRLYYAQPDRLPSGQESLLGLTHLSLQALLREADFICVCCPLTKGTVHLIGSKELRMMKPAAILVNPSRGSVVDEEAVVAALANNRIGGYGADVFEMEDYCPGKHSAAISPQLLKMQDRTLFAPHAGTAIAETRVLMAQKQAEAVLNGYCRLNPGSN</sequence>
<evidence type="ECO:0000313" key="6">
    <source>
        <dbReference type="EMBL" id="SDN06470.1"/>
    </source>
</evidence>
<dbReference type="GO" id="GO:0016618">
    <property type="term" value="F:hydroxypyruvate reductase [NAD(P)H] activity"/>
    <property type="evidence" value="ECO:0007669"/>
    <property type="project" value="TreeGrafter"/>
</dbReference>
<reference evidence="6 7" key="1">
    <citation type="submission" date="2016-10" db="EMBL/GenBank/DDBJ databases">
        <authorList>
            <person name="de Groot N.N."/>
        </authorList>
    </citation>
    <scope>NUCLEOTIDE SEQUENCE [LARGE SCALE GENOMIC DNA]</scope>
    <source>
        <strain evidence="6 7">DSM 1736</strain>
    </source>
</reference>
<name>A0A1G9YBQ6_9FIRM</name>
<proteinExistence type="inferred from homology"/>
<dbReference type="Pfam" id="PF02826">
    <property type="entry name" value="2-Hacid_dh_C"/>
    <property type="match status" value="1"/>
</dbReference>
<evidence type="ECO:0000256" key="1">
    <source>
        <dbReference type="ARBA" id="ARBA00005854"/>
    </source>
</evidence>
<dbReference type="InterPro" id="IPR006140">
    <property type="entry name" value="D-isomer_DH_NAD-bd"/>
</dbReference>
<dbReference type="SUPFAM" id="SSF51735">
    <property type="entry name" value="NAD(P)-binding Rossmann-fold domains"/>
    <property type="match status" value="1"/>
</dbReference>
<gene>
    <name evidence="6" type="ORF">SAMN04488502_11149</name>
</gene>
<dbReference type="GO" id="GO:0005829">
    <property type="term" value="C:cytosol"/>
    <property type="evidence" value="ECO:0007669"/>
    <property type="project" value="TreeGrafter"/>
</dbReference>
<protein>
    <submittedName>
        <fullName evidence="6">Phosphonate dehydrogenase</fullName>
    </submittedName>
</protein>
<feature type="domain" description="D-isomer specific 2-hydroxyacid dehydrogenase NAD-binding" evidence="5">
    <location>
        <begin position="119"/>
        <end position="305"/>
    </location>
</feature>
<dbReference type="InterPro" id="IPR050223">
    <property type="entry name" value="D-isomer_2-hydroxyacid_DH"/>
</dbReference>
<dbReference type="InterPro" id="IPR006139">
    <property type="entry name" value="D-isomer_2_OHA_DH_cat_dom"/>
</dbReference>
<comment type="similarity">
    <text evidence="1 3">Belongs to the D-isomer specific 2-hydroxyacid dehydrogenase family.</text>
</comment>
<dbReference type="AlphaFoldDB" id="A0A1G9YBQ6"/>
<dbReference type="GO" id="GO:0051287">
    <property type="term" value="F:NAD binding"/>
    <property type="evidence" value="ECO:0007669"/>
    <property type="project" value="InterPro"/>
</dbReference>